<keyword evidence="2 6" id="KW-0227">DNA damage</keyword>
<comment type="subcellular location">
    <subcellularLocation>
        <location evidence="6">Cytoplasm</location>
    </subcellularLocation>
</comment>
<dbReference type="InterPro" id="IPR003583">
    <property type="entry name" value="Hlx-hairpin-Hlx_DNA-bd_motif"/>
</dbReference>
<name>A0A7H0VAW3_9FLAO</name>
<dbReference type="SUPFAM" id="SSF47781">
    <property type="entry name" value="RuvA domain 2-like"/>
    <property type="match status" value="1"/>
</dbReference>
<keyword evidence="9" id="KW-1185">Reference proteome</keyword>
<sequence>MLHHIRGKLIEVKPTEAIIDCQGLGYQVNISLHTYSAIAHQKELMLFLHPIYKEDSQTLYGFSSKQERDVFVHLISVSGVGGNTARTILSSLSPIEVIAGIGREDVALLQSVKGIGAKTAQRVIIDLKDKLAPLADEVEAVGANPSIKAEAIAALEVLGYPARQSERVLSKLLQDPAISSIEELIKAALKKL</sequence>
<evidence type="ECO:0000259" key="7">
    <source>
        <dbReference type="SMART" id="SM00278"/>
    </source>
</evidence>
<organism evidence="8 9">
    <name type="scientific">Croceimicrobium hydrocarbonivorans</name>
    <dbReference type="NCBI Taxonomy" id="2761580"/>
    <lineage>
        <taxon>Bacteria</taxon>
        <taxon>Pseudomonadati</taxon>
        <taxon>Bacteroidota</taxon>
        <taxon>Flavobacteriia</taxon>
        <taxon>Flavobacteriales</taxon>
        <taxon>Owenweeksiaceae</taxon>
        <taxon>Croceimicrobium</taxon>
    </lineage>
</organism>
<dbReference type="Pfam" id="PF14520">
    <property type="entry name" value="HHH_5"/>
    <property type="match status" value="1"/>
</dbReference>
<dbReference type="GO" id="GO:0006281">
    <property type="term" value="P:DNA repair"/>
    <property type="evidence" value="ECO:0007669"/>
    <property type="project" value="UniProtKB-UniRule"/>
</dbReference>
<dbReference type="Gene3D" id="2.40.50.140">
    <property type="entry name" value="Nucleic acid-binding proteins"/>
    <property type="match status" value="1"/>
</dbReference>
<dbReference type="Pfam" id="PF07499">
    <property type="entry name" value="RuvA_C"/>
    <property type="match status" value="1"/>
</dbReference>
<dbReference type="InterPro" id="IPR012340">
    <property type="entry name" value="NA-bd_OB-fold"/>
</dbReference>
<dbReference type="SUPFAM" id="SSF46929">
    <property type="entry name" value="DNA helicase RuvA subunit, C-terminal domain"/>
    <property type="match status" value="1"/>
</dbReference>
<evidence type="ECO:0000256" key="2">
    <source>
        <dbReference type="ARBA" id="ARBA00022763"/>
    </source>
</evidence>
<dbReference type="NCBIfam" id="TIGR00084">
    <property type="entry name" value="ruvA"/>
    <property type="match status" value="1"/>
</dbReference>
<evidence type="ECO:0000256" key="6">
    <source>
        <dbReference type="HAMAP-Rule" id="MF_00031"/>
    </source>
</evidence>
<dbReference type="GO" id="GO:0006310">
    <property type="term" value="P:DNA recombination"/>
    <property type="evidence" value="ECO:0007669"/>
    <property type="project" value="UniProtKB-UniRule"/>
</dbReference>
<evidence type="ECO:0000256" key="4">
    <source>
        <dbReference type="ARBA" id="ARBA00023172"/>
    </source>
</evidence>
<gene>
    <name evidence="6 8" type="primary">ruvA</name>
    <name evidence="8" type="ORF">H4K34_10765</name>
</gene>
<dbReference type="InterPro" id="IPR010994">
    <property type="entry name" value="RuvA_2-like"/>
</dbReference>
<dbReference type="Gene3D" id="1.10.8.10">
    <property type="entry name" value="DNA helicase RuvA subunit, C-terminal domain"/>
    <property type="match status" value="1"/>
</dbReference>
<feature type="domain" description="Helix-hairpin-helix DNA-binding motif class 1" evidence="7">
    <location>
        <begin position="72"/>
        <end position="91"/>
    </location>
</feature>
<dbReference type="Proteomes" id="UP000516305">
    <property type="component" value="Chromosome"/>
</dbReference>
<evidence type="ECO:0000256" key="3">
    <source>
        <dbReference type="ARBA" id="ARBA00023125"/>
    </source>
</evidence>
<dbReference type="GO" id="GO:0009379">
    <property type="term" value="C:Holliday junction helicase complex"/>
    <property type="evidence" value="ECO:0007669"/>
    <property type="project" value="InterPro"/>
</dbReference>
<keyword evidence="5 6" id="KW-0234">DNA repair</keyword>
<dbReference type="KEGG" id="chyd:H4K34_10765"/>
<keyword evidence="3 6" id="KW-0238">DNA-binding</keyword>
<dbReference type="RefSeq" id="WP_210757428.1">
    <property type="nucleotide sequence ID" value="NZ_CP060139.1"/>
</dbReference>
<keyword evidence="1 6" id="KW-0963">Cytoplasm</keyword>
<feature type="region of interest" description="Domain III" evidence="6">
    <location>
        <begin position="145"/>
        <end position="192"/>
    </location>
</feature>
<dbReference type="GO" id="GO:0000400">
    <property type="term" value="F:four-way junction DNA binding"/>
    <property type="evidence" value="ECO:0007669"/>
    <property type="project" value="UniProtKB-UniRule"/>
</dbReference>
<dbReference type="SMART" id="SM00278">
    <property type="entry name" value="HhH1"/>
    <property type="match status" value="2"/>
</dbReference>
<accession>A0A7H0VAW3</accession>
<dbReference type="GO" id="GO:0005737">
    <property type="term" value="C:cytoplasm"/>
    <property type="evidence" value="ECO:0007669"/>
    <property type="project" value="UniProtKB-SubCell"/>
</dbReference>
<comment type="caution">
    <text evidence="6">Lacks conserved residue(s) required for the propagation of feature annotation.</text>
</comment>
<evidence type="ECO:0000256" key="1">
    <source>
        <dbReference type="ARBA" id="ARBA00022490"/>
    </source>
</evidence>
<dbReference type="InterPro" id="IPR013849">
    <property type="entry name" value="DNA_helicase_Holl-junc_RuvA_I"/>
</dbReference>
<dbReference type="Pfam" id="PF01330">
    <property type="entry name" value="RuvA_N"/>
    <property type="match status" value="1"/>
</dbReference>
<dbReference type="GO" id="GO:0005524">
    <property type="term" value="F:ATP binding"/>
    <property type="evidence" value="ECO:0007669"/>
    <property type="project" value="InterPro"/>
</dbReference>
<dbReference type="Gene3D" id="1.10.150.20">
    <property type="entry name" value="5' to 3' exonuclease, C-terminal subdomain"/>
    <property type="match status" value="1"/>
</dbReference>
<evidence type="ECO:0000313" key="9">
    <source>
        <dbReference type="Proteomes" id="UP000516305"/>
    </source>
</evidence>
<comment type="function">
    <text evidence="6">The RuvA-RuvB-RuvC complex processes Holliday junction (HJ) DNA during genetic recombination and DNA repair, while the RuvA-RuvB complex plays an important role in the rescue of blocked DNA replication forks via replication fork reversal (RFR). RuvA specifically binds to HJ cruciform DNA, conferring on it an open structure. The RuvB hexamer acts as an ATP-dependent pump, pulling dsDNA into and through the RuvAB complex. HJ branch migration allows RuvC to scan DNA until it finds its consensus sequence, where it cleaves and resolves the cruciform DNA.</text>
</comment>
<reference evidence="8 9" key="1">
    <citation type="submission" date="2020-08" db="EMBL/GenBank/DDBJ databases">
        <title>Croceimicrobium hydrocarbonivorans gen. nov., sp. nov., a novel marine bacterium isolated from a bacterial consortium that degrades polyethylene terephthalate.</title>
        <authorList>
            <person name="Liu R."/>
        </authorList>
    </citation>
    <scope>NUCLEOTIDE SEQUENCE [LARGE SCALE GENOMIC DNA]</scope>
    <source>
        <strain evidence="8 9">A20-9</strain>
    </source>
</reference>
<dbReference type="GO" id="GO:0009378">
    <property type="term" value="F:four-way junction helicase activity"/>
    <property type="evidence" value="ECO:0007669"/>
    <property type="project" value="InterPro"/>
</dbReference>
<dbReference type="InterPro" id="IPR036267">
    <property type="entry name" value="RuvA_C_sf"/>
</dbReference>
<evidence type="ECO:0000313" key="8">
    <source>
        <dbReference type="EMBL" id="QNR22861.1"/>
    </source>
</evidence>
<dbReference type="InterPro" id="IPR000085">
    <property type="entry name" value="RuvA"/>
</dbReference>
<dbReference type="InterPro" id="IPR011114">
    <property type="entry name" value="RuvA_C"/>
</dbReference>
<dbReference type="AlphaFoldDB" id="A0A7H0VAW3"/>
<dbReference type="CDD" id="cd14332">
    <property type="entry name" value="UBA_RuvA_C"/>
    <property type="match status" value="1"/>
</dbReference>
<dbReference type="SUPFAM" id="SSF50249">
    <property type="entry name" value="Nucleic acid-binding proteins"/>
    <property type="match status" value="1"/>
</dbReference>
<comment type="similarity">
    <text evidence="6">Belongs to the RuvA family.</text>
</comment>
<keyword evidence="4 6" id="KW-0233">DNA recombination</keyword>
<dbReference type="EMBL" id="CP060139">
    <property type="protein sequence ID" value="QNR22861.1"/>
    <property type="molecule type" value="Genomic_DNA"/>
</dbReference>
<feature type="domain" description="Helix-hairpin-helix DNA-binding motif class 1" evidence="7">
    <location>
        <begin position="107"/>
        <end position="126"/>
    </location>
</feature>
<dbReference type="HAMAP" id="MF_00031">
    <property type="entry name" value="DNA_HJ_migration_RuvA"/>
    <property type="match status" value="1"/>
</dbReference>
<protein>
    <recommendedName>
        <fullName evidence="6">Holliday junction branch migration complex subunit RuvA</fullName>
    </recommendedName>
</protein>
<comment type="subunit">
    <text evidence="6">Homotetramer. Forms an RuvA(8)-RuvB(12)-Holliday junction (HJ) complex. HJ DNA is sandwiched between 2 RuvA tetramers; dsDNA enters through RuvA and exits via RuvB. An RuvB hexamer assembles on each DNA strand where it exits the tetramer. Each RuvB hexamer is contacted by two RuvA subunits (via domain III) on 2 adjacent RuvB subunits; this complex drives branch migration. In the full resolvosome a probable DNA-RuvA(4)-RuvB(12)-RuvC(2) complex forms which resolves the HJ.</text>
</comment>
<comment type="domain">
    <text evidence="6">Has three domains with a flexible linker between the domains II and III and assumes an 'L' shape. Domain III is highly mobile and contacts RuvB.</text>
</comment>
<proteinExistence type="inferred from homology"/>
<dbReference type="GO" id="GO:0048476">
    <property type="term" value="C:Holliday junction resolvase complex"/>
    <property type="evidence" value="ECO:0007669"/>
    <property type="project" value="UniProtKB-UniRule"/>
</dbReference>
<evidence type="ECO:0000256" key="5">
    <source>
        <dbReference type="ARBA" id="ARBA00023204"/>
    </source>
</evidence>